<feature type="chain" id="PRO_5010147716" evidence="1">
    <location>
        <begin position="29"/>
        <end position="80"/>
    </location>
</feature>
<dbReference type="EMBL" id="AF285583">
    <property type="protein sequence ID" value="AAK31962.1"/>
    <property type="molecule type" value="mRNA"/>
</dbReference>
<evidence type="ECO:0000313" key="3">
    <source>
        <dbReference type="MGI" id="MGI:1890547"/>
    </source>
</evidence>
<evidence type="ECO:0000313" key="2">
    <source>
        <dbReference type="EMBL" id="AAK31962.1"/>
    </source>
</evidence>
<evidence type="ECO:0000256" key="1">
    <source>
        <dbReference type="SAM" id="SignalP"/>
    </source>
</evidence>
<sequence length="80" mass="9115">MIYLLWNHCPLMCKGVCLLLSEVSRVWGSRKYYSVLNVAFACNICNIHLGTCESSLIIGTHSSILRTCYFFSIFIVFTVN</sequence>
<dbReference type="AlphaFoldDB" id="Q99MV9"/>
<gene>
    <name evidence="2 3" type="primary">Tex18</name>
</gene>
<keyword evidence="1" id="KW-0732">Signal</keyword>
<reference evidence="2" key="1">
    <citation type="journal article" date="2001" name="Nat. Genet.">
        <title>An abundance of X-linked genes expressed in spermatogonia.</title>
        <authorList>
            <person name="Wang P.J."/>
            <person name="McCarrey J.R."/>
            <person name="Yang F."/>
            <person name="Page D.C."/>
        </authorList>
    </citation>
    <scope>NUCLEOTIDE SEQUENCE</scope>
    <source>
        <tissue evidence="2">Testis</tissue>
    </source>
</reference>
<name>Q99MV9_MOUSE</name>
<dbReference type="AGR" id="MGI:1890547"/>
<protein>
    <submittedName>
        <fullName evidence="2">Testis protein TEX18</fullName>
    </submittedName>
</protein>
<proteinExistence type="evidence at transcript level"/>
<accession>Q99MV9</accession>
<dbReference type="MGI" id="MGI:1890547">
    <property type="gene designation" value="Tex18"/>
</dbReference>
<feature type="signal peptide" evidence="1">
    <location>
        <begin position="1"/>
        <end position="28"/>
    </location>
</feature>
<organism evidence="2">
    <name type="scientific">Mus musculus</name>
    <name type="common">Mouse</name>
    <dbReference type="NCBI Taxonomy" id="10090"/>
    <lineage>
        <taxon>Eukaryota</taxon>
        <taxon>Metazoa</taxon>
        <taxon>Chordata</taxon>
        <taxon>Craniata</taxon>
        <taxon>Vertebrata</taxon>
        <taxon>Euteleostomi</taxon>
        <taxon>Mammalia</taxon>
        <taxon>Eutheria</taxon>
        <taxon>Euarchontoglires</taxon>
        <taxon>Glires</taxon>
        <taxon>Rodentia</taxon>
        <taxon>Myomorpha</taxon>
        <taxon>Muroidea</taxon>
        <taxon>Muridae</taxon>
        <taxon>Murinae</taxon>
        <taxon>Mus</taxon>
        <taxon>Mus</taxon>
    </lineage>
</organism>